<dbReference type="Pfam" id="PF14093">
    <property type="entry name" value="DUF4271"/>
    <property type="match status" value="1"/>
</dbReference>
<keyword evidence="1" id="KW-1133">Transmembrane helix</keyword>
<dbReference type="InterPro" id="IPR025367">
    <property type="entry name" value="DUF4271"/>
</dbReference>
<feature type="transmembrane region" description="Helical" evidence="1">
    <location>
        <begin position="65"/>
        <end position="86"/>
    </location>
</feature>
<dbReference type="AlphaFoldDB" id="A0A0A2G3F5"/>
<evidence type="ECO:0000313" key="3">
    <source>
        <dbReference type="Proteomes" id="UP000030134"/>
    </source>
</evidence>
<evidence type="ECO:0000313" key="2">
    <source>
        <dbReference type="EMBL" id="KGN97791.1"/>
    </source>
</evidence>
<comment type="caution">
    <text evidence="2">The sequence shown here is derived from an EMBL/GenBank/DDBJ whole genome shotgun (WGS) entry which is preliminary data.</text>
</comment>
<gene>
    <name evidence="2" type="ORF">HQ36_05910</name>
</gene>
<keyword evidence="1" id="KW-0812">Transmembrane</keyword>
<sequence>MPYAYFWTGQIIYDVAYLLLLLGLLFLGFASYRIPRLYPRLFEAAVYYKESIFFEEIKRYIAPSFFLLLGRLQFTLSLSLIVYLFLDAKGRLVGIALEETLLVLSLLFVGIYLYFVLHRLLYRTLGYVYLTPSLYNSWRDGYNLLEWLWSFPLYIAILMMTYSGGFEIGIWLASITFVLWRLFIIRRTLSVLKETNITYLQLSLYLCTHEIAPFALLAWMAIRG</sequence>
<feature type="transmembrane region" description="Helical" evidence="1">
    <location>
        <begin position="101"/>
        <end position="121"/>
    </location>
</feature>
<dbReference type="OrthoDB" id="1014293at2"/>
<keyword evidence="1" id="KW-0472">Membrane</keyword>
<dbReference type="STRING" id="266762.HQ36_05910"/>
<evidence type="ECO:0008006" key="4">
    <source>
        <dbReference type="Google" id="ProtNLM"/>
    </source>
</evidence>
<accession>A0A0A2G3F5</accession>
<feature type="transmembrane region" description="Helical" evidence="1">
    <location>
        <begin position="168"/>
        <end position="185"/>
    </location>
</feature>
<name>A0A0A2G3F5_9PORP</name>
<feature type="transmembrane region" description="Helical" evidence="1">
    <location>
        <begin position="142"/>
        <end position="162"/>
    </location>
</feature>
<feature type="transmembrane region" description="Helical" evidence="1">
    <location>
        <begin position="12"/>
        <end position="32"/>
    </location>
</feature>
<feature type="transmembrane region" description="Helical" evidence="1">
    <location>
        <begin position="197"/>
        <end position="222"/>
    </location>
</feature>
<dbReference type="EMBL" id="JQZW01000009">
    <property type="protein sequence ID" value="KGN97791.1"/>
    <property type="molecule type" value="Genomic_DNA"/>
</dbReference>
<dbReference type="RefSeq" id="WP_025843130.1">
    <property type="nucleotide sequence ID" value="NZ_JQZW01000009.1"/>
</dbReference>
<protein>
    <recommendedName>
        <fullName evidence="4">DUF4271 domain-containing protein</fullName>
    </recommendedName>
</protein>
<dbReference type="Proteomes" id="UP000030134">
    <property type="component" value="Unassembled WGS sequence"/>
</dbReference>
<evidence type="ECO:0000256" key="1">
    <source>
        <dbReference type="SAM" id="Phobius"/>
    </source>
</evidence>
<keyword evidence="3" id="KW-1185">Reference proteome</keyword>
<reference evidence="2 3" key="1">
    <citation type="submission" date="2014-08" db="EMBL/GenBank/DDBJ databases">
        <title>Porphyromonas gingivicanis strain:COT-022_OH1391 Genome sequencing.</title>
        <authorList>
            <person name="Wallis C."/>
            <person name="Deusch O."/>
            <person name="O'Flynn C."/>
            <person name="Davis I."/>
            <person name="Jospin G."/>
            <person name="Darling A.E."/>
            <person name="Coil D.A."/>
            <person name="Alexiev A."/>
            <person name="Horsfall A."/>
            <person name="Kirkwood N."/>
            <person name="Harris S."/>
            <person name="Eisen J.A."/>
        </authorList>
    </citation>
    <scope>NUCLEOTIDE SEQUENCE [LARGE SCALE GENOMIC DNA]</scope>
    <source>
        <strain evidence="3">COT-022 OH1391</strain>
    </source>
</reference>
<dbReference type="eggNOG" id="ENOG503117C">
    <property type="taxonomic scope" value="Bacteria"/>
</dbReference>
<organism evidence="2 3">
    <name type="scientific">Porphyromonas gingivicanis</name>
    <dbReference type="NCBI Taxonomy" id="266762"/>
    <lineage>
        <taxon>Bacteria</taxon>
        <taxon>Pseudomonadati</taxon>
        <taxon>Bacteroidota</taxon>
        <taxon>Bacteroidia</taxon>
        <taxon>Bacteroidales</taxon>
        <taxon>Porphyromonadaceae</taxon>
        <taxon>Porphyromonas</taxon>
    </lineage>
</organism>
<proteinExistence type="predicted"/>